<keyword evidence="3" id="KW-0520">NAD</keyword>
<comment type="caution">
    <text evidence="7">The sequence shown here is derived from an EMBL/GenBank/DDBJ whole genome shotgun (WGS) entry which is preliminary data.</text>
</comment>
<evidence type="ECO:0000256" key="2">
    <source>
        <dbReference type="ARBA" id="ARBA00023002"/>
    </source>
</evidence>
<keyword evidence="2 4" id="KW-0560">Oxidoreductase</keyword>
<dbReference type="SUPFAM" id="SSF52283">
    <property type="entry name" value="Formate/glycerate dehydrogenase catalytic domain-like"/>
    <property type="match status" value="1"/>
</dbReference>
<evidence type="ECO:0000313" key="8">
    <source>
        <dbReference type="Proteomes" id="UP000185860"/>
    </source>
</evidence>
<protein>
    <submittedName>
        <fullName evidence="7">Hydroxyacid dehydrogenase</fullName>
    </submittedName>
</protein>
<sequence length="315" mass="34924">MKVILPKEVVADVQLHLPSNLTVLPVDNEGNIDGDAKDAEVYFNWFYLKKETLHKVLTSAPTLRWQHTPSAGVNHILTPTFLEKDIMLTNGAGVHAIPIAEFVITYMLAYAKQLPSLYACQAEKHWKKSWPIKELKDATLLIIGAGGIGQEIALRAKAFGMQIFGSRRHPKAMPNFDLVVDAQEWRSLLPKADYVVIAAPLTPETKGMIDANALSLMRPNAYLINIARGAVVDEIALYKALSEGAIAGAALDTFYTEPLPPESPFWSLPNVFVTPHCSGNSPKVIERSLALFLENFHRYLNKKPLRNVVNKKAGY</sequence>
<comment type="similarity">
    <text evidence="1 4">Belongs to the D-isomer specific 2-hydroxyacid dehydrogenase family.</text>
</comment>
<evidence type="ECO:0000256" key="3">
    <source>
        <dbReference type="ARBA" id="ARBA00023027"/>
    </source>
</evidence>
<evidence type="ECO:0000259" key="5">
    <source>
        <dbReference type="Pfam" id="PF00389"/>
    </source>
</evidence>
<evidence type="ECO:0000259" key="6">
    <source>
        <dbReference type="Pfam" id="PF02826"/>
    </source>
</evidence>
<dbReference type="PROSITE" id="PS00671">
    <property type="entry name" value="D_2_HYDROXYACID_DH_3"/>
    <property type="match status" value="1"/>
</dbReference>
<dbReference type="GO" id="GO:0016616">
    <property type="term" value="F:oxidoreductase activity, acting on the CH-OH group of donors, NAD or NADP as acceptor"/>
    <property type="evidence" value="ECO:0007669"/>
    <property type="project" value="InterPro"/>
</dbReference>
<evidence type="ECO:0000256" key="4">
    <source>
        <dbReference type="RuleBase" id="RU003719"/>
    </source>
</evidence>
<dbReference type="SUPFAM" id="SSF51735">
    <property type="entry name" value="NAD(P)-binding Rossmann-fold domains"/>
    <property type="match status" value="1"/>
</dbReference>
<organism evidence="7 8">
    <name type="scientific">[Phormidium ambiguum] IAM M-71</name>
    <dbReference type="NCBI Taxonomy" id="454136"/>
    <lineage>
        <taxon>Bacteria</taxon>
        <taxon>Bacillati</taxon>
        <taxon>Cyanobacteriota</taxon>
        <taxon>Cyanophyceae</taxon>
        <taxon>Oscillatoriophycideae</taxon>
        <taxon>Aerosakkonematales</taxon>
        <taxon>Aerosakkonemataceae</taxon>
        <taxon>Floridanema</taxon>
    </lineage>
</organism>
<proteinExistence type="inferred from homology"/>
<dbReference type="InterPro" id="IPR006140">
    <property type="entry name" value="D-isomer_DH_NAD-bd"/>
</dbReference>
<dbReference type="Pfam" id="PF02826">
    <property type="entry name" value="2-Hacid_dh_C"/>
    <property type="match status" value="1"/>
</dbReference>
<dbReference type="InterPro" id="IPR029753">
    <property type="entry name" value="D-isomer_DH_CS"/>
</dbReference>
<feature type="domain" description="D-isomer specific 2-hydroxyacid dehydrogenase catalytic" evidence="5">
    <location>
        <begin position="54"/>
        <end position="310"/>
    </location>
</feature>
<evidence type="ECO:0000313" key="7">
    <source>
        <dbReference type="EMBL" id="OKH33281.1"/>
    </source>
</evidence>
<dbReference type="InterPro" id="IPR006139">
    <property type="entry name" value="D-isomer_2_OHA_DH_cat_dom"/>
</dbReference>
<dbReference type="Pfam" id="PF00389">
    <property type="entry name" value="2-Hacid_dh"/>
    <property type="match status" value="1"/>
</dbReference>
<evidence type="ECO:0000256" key="1">
    <source>
        <dbReference type="ARBA" id="ARBA00005854"/>
    </source>
</evidence>
<feature type="domain" description="D-isomer specific 2-hydroxyacid dehydrogenase NAD-binding" evidence="6">
    <location>
        <begin position="105"/>
        <end position="278"/>
    </location>
</feature>
<dbReference type="Proteomes" id="UP000185860">
    <property type="component" value="Unassembled WGS sequence"/>
</dbReference>
<dbReference type="Gene3D" id="3.40.50.720">
    <property type="entry name" value="NAD(P)-binding Rossmann-like Domain"/>
    <property type="match status" value="2"/>
</dbReference>
<accession>A0A1U7I9X3</accession>
<gene>
    <name evidence="7" type="ORF">NIES2119_23905</name>
</gene>
<dbReference type="CDD" id="cd05300">
    <property type="entry name" value="2-Hacid_dh_1"/>
    <property type="match status" value="1"/>
</dbReference>
<dbReference type="STRING" id="454136.NIES2119_23905"/>
<dbReference type="AlphaFoldDB" id="A0A1U7I9X3"/>
<dbReference type="EMBL" id="MRCE01000031">
    <property type="protein sequence ID" value="OKH33281.1"/>
    <property type="molecule type" value="Genomic_DNA"/>
</dbReference>
<dbReference type="PANTHER" id="PTHR43333">
    <property type="entry name" value="2-HACID_DH_C DOMAIN-CONTAINING PROTEIN"/>
    <property type="match status" value="1"/>
</dbReference>
<reference evidence="7 8" key="1">
    <citation type="submission" date="2016-11" db="EMBL/GenBank/DDBJ databases">
        <title>Draft Genome Sequences of Nine Cyanobacterial Strains from Diverse Habitats.</title>
        <authorList>
            <person name="Zhu T."/>
            <person name="Hou S."/>
            <person name="Lu X."/>
            <person name="Hess W.R."/>
        </authorList>
    </citation>
    <scope>NUCLEOTIDE SEQUENCE [LARGE SCALE GENOMIC DNA]</scope>
    <source>
        <strain evidence="7 8">IAM M-71</strain>
    </source>
</reference>
<dbReference type="OrthoDB" id="9805416at2"/>
<dbReference type="GO" id="GO:0051287">
    <property type="term" value="F:NAD binding"/>
    <property type="evidence" value="ECO:0007669"/>
    <property type="project" value="InterPro"/>
</dbReference>
<name>A0A1U7I9X3_9CYAN</name>
<dbReference type="InterPro" id="IPR036291">
    <property type="entry name" value="NAD(P)-bd_dom_sf"/>
</dbReference>
<dbReference type="PANTHER" id="PTHR43333:SF1">
    <property type="entry name" value="D-ISOMER SPECIFIC 2-HYDROXYACID DEHYDROGENASE NAD-BINDING DOMAIN-CONTAINING PROTEIN"/>
    <property type="match status" value="1"/>
</dbReference>